<keyword evidence="1" id="KW-0812">Transmembrane</keyword>
<proteinExistence type="predicted"/>
<keyword evidence="1" id="KW-0472">Membrane</keyword>
<accession>A0ABP7HYX5</accession>
<keyword evidence="1" id="KW-1133">Transmembrane helix</keyword>
<comment type="caution">
    <text evidence="3">The sequence shown here is derived from an EMBL/GenBank/DDBJ whole genome shotgun (WGS) entry which is preliminary data.</text>
</comment>
<dbReference type="Pfam" id="PF02470">
    <property type="entry name" value="MlaD"/>
    <property type="match status" value="1"/>
</dbReference>
<gene>
    <name evidence="3" type="ORF">GCM10022242_08390</name>
</gene>
<dbReference type="InterPro" id="IPR052336">
    <property type="entry name" value="MlaD_Phospholipid_Transporter"/>
</dbReference>
<reference evidence="4" key="1">
    <citation type="journal article" date="2019" name="Int. J. Syst. Evol. Microbiol.">
        <title>The Global Catalogue of Microorganisms (GCM) 10K type strain sequencing project: providing services to taxonomists for standard genome sequencing and annotation.</title>
        <authorList>
            <consortium name="The Broad Institute Genomics Platform"/>
            <consortium name="The Broad Institute Genome Sequencing Center for Infectious Disease"/>
            <person name="Wu L."/>
            <person name="Ma J."/>
        </authorList>
    </citation>
    <scope>NUCLEOTIDE SEQUENCE [LARGE SCALE GENOMIC DNA]</scope>
    <source>
        <strain evidence="4">JCM 16953</strain>
    </source>
</reference>
<dbReference type="PANTHER" id="PTHR33371:SF16">
    <property type="entry name" value="MCE-FAMILY PROTEIN MCE3F"/>
    <property type="match status" value="1"/>
</dbReference>
<dbReference type="PANTHER" id="PTHR33371">
    <property type="entry name" value="INTERMEMBRANE PHOSPHOLIPID TRANSPORT SYSTEM BINDING PROTEIN MLAD-RELATED"/>
    <property type="match status" value="1"/>
</dbReference>
<sequence length="388" mass="42016">MTSPTEVARSVTSDAADRAAAGSQLWRRRTRLAQALVLVIMVGGLVYVADTVVGGTLFSDPTTVTVELPQAAGLHDGSVVTYRGQRIGEVTDVRLADEPQVRAVAVLQIDADVDVPRDSVFEVSDLSAVGEQYLDVRPRTDRGPFLADGDTIPVDDTTVPLSVPEVLADAQSLMRHLDVDDVQTIARETATIFGSGDGHVDLRSLAIELESGFAMLRRLEPKLTHLVVRGATPLTTAQDLGPQVRRISRDLDAVTAALATATPDVRRTVVAATDLLPRLSRWWHRSSPAVRRLLAGGGPLTDMAARHLRGLQHWLDWVPLQADVMAGSTRDGSGRVLLVPRILKNCVYSPDHRRDIQDLSHRTPYTDVHCVNPPPGTQVRGSASVPHQ</sequence>
<name>A0ABP7HYX5_9ACTN</name>
<organism evidence="3 4">
    <name type="scientific">Nocardioides panacisoli</name>
    <dbReference type="NCBI Taxonomy" id="627624"/>
    <lineage>
        <taxon>Bacteria</taxon>
        <taxon>Bacillati</taxon>
        <taxon>Actinomycetota</taxon>
        <taxon>Actinomycetes</taxon>
        <taxon>Propionibacteriales</taxon>
        <taxon>Nocardioidaceae</taxon>
        <taxon>Nocardioides</taxon>
    </lineage>
</organism>
<evidence type="ECO:0000313" key="3">
    <source>
        <dbReference type="EMBL" id="GAA3807755.1"/>
    </source>
</evidence>
<dbReference type="Proteomes" id="UP001501821">
    <property type="component" value="Unassembled WGS sequence"/>
</dbReference>
<protein>
    <submittedName>
        <fullName evidence="3">MlaD family protein</fullName>
    </submittedName>
</protein>
<keyword evidence="4" id="KW-1185">Reference proteome</keyword>
<dbReference type="InterPro" id="IPR003399">
    <property type="entry name" value="Mce/MlaD"/>
</dbReference>
<dbReference type="EMBL" id="BAABAH010000002">
    <property type="protein sequence ID" value="GAA3807755.1"/>
    <property type="molecule type" value="Genomic_DNA"/>
</dbReference>
<dbReference type="RefSeq" id="WP_344772604.1">
    <property type="nucleotide sequence ID" value="NZ_BAABAH010000002.1"/>
</dbReference>
<feature type="domain" description="Mce/MlaD" evidence="2">
    <location>
        <begin position="61"/>
        <end position="138"/>
    </location>
</feature>
<evidence type="ECO:0000313" key="4">
    <source>
        <dbReference type="Proteomes" id="UP001501821"/>
    </source>
</evidence>
<evidence type="ECO:0000259" key="2">
    <source>
        <dbReference type="Pfam" id="PF02470"/>
    </source>
</evidence>
<feature type="transmembrane region" description="Helical" evidence="1">
    <location>
        <begin position="35"/>
        <end position="58"/>
    </location>
</feature>
<evidence type="ECO:0000256" key="1">
    <source>
        <dbReference type="SAM" id="Phobius"/>
    </source>
</evidence>